<name>A0A222VY55_9PSEU</name>
<proteinExistence type="predicted"/>
<dbReference type="Proteomes" id="UP000199494">
    <property type="component" value="Unassembled WGS sequence"/>
</dbReference>
<protein>
    <submittedName>
        <fullName evidence="1">Uncharacterized protein</fullName>
    </submittedName>
</protein>
<keyword evidence="2" id="KW-1185">Reference proteome</keyword>
<dbReference type="Pfam" id="PF04149">
    <property type="entry name" value="DUF397"/>
    <property type="match status" value="1"/>
</dbReference>
<dbReference type="KEGG" id="pmad:BAY61_30515"/>
<dbReference type="InterPro" id="IPR007278">
    <property type="entry name" value="DUF397"/>
</dbReference>
<reference evidence="1 2" key="1">
    <citation type="submission" date="2016-10" db="EMBL/GenBank/DDBJ databases">
        <authorList>
            <person name="de Groot N.N."/>
        </authorList>
    </citation>
    <scope>NUCLEOTIDE SEQUENCE [LARGE SCALE GENOMIC DNA]</scope>
    <source>
        <strain evidence="1 2">CGMCC 4.5506</strain>
    </source>
</reference>
<gene>
    <name evidence="1" type="ORF">SAMN05421630_106172</name>
</gene>
<accession>A0A222VY55</accession>
<sequence>MAETIRNGISADLLADATWRKSTYSGATGNCVEVATMTDGSIAVRNSRDPHGPALIYTQQEIAAFLAGAKDGEFDDVVA</sequence>
<dbReference type="OrthoDB" id="4558943at2"/>
<dbReference type="AlphaFoldDB" id="A0A222VY55"/>
<dbReference type="EMBL" id="FMZE01000006">
    <property type="protein sequence ID" value="SDD15740.1"/>
    <property type="molecule type" value="Genomic_DNA"/>
</dbReference>
<dbReference type="STRING" id="530584.SAMN05421630_106172"/>
<organism evidence="1 2">
    <name type="scientific">Prauserella marina</name>
    <dbReference type="NCBI Taxonomy" id="530584"/>
    <lineage>
        <taxon>Bacteria</taxon>
        <taxon>Bacillati</taxon>
        <taxon>Actinomycetota</taxon>
        <taxon>Actinomycetes</taxon>
        <taxon>Pseudonocardiales</taxon>
        <taxon>Pseudonocardiaceae</taxon>
        <taxon>Prauserella</taxon>
    </lineage>
</organism>
<evidence type="ECO:0000313" key="1">
    <source>
        <dbReference type="EMBL" id="SDD15740.1"/>
    </source>
</evidence>
<evidence type="ECO:0000313" key="2">
    <source>
        <dbReference type="Proteomes" id="UP000199494"/>
    </source>
</evidence>
<dbReference type="RefSeq" id="WP_091805798.1">
    <property type="nucleotide sequence ID" value="NZ_CP016353.1"/>
</dbReference>